<keyword evidence="3" id="KW-0238">DNA-binding</keyword>
<keyword evidence="7" id="KW-1185">Reference proteome</keyword>
<dbReference type="InterPro" id="IPR036388">
    <property type="entry name" value="WH-like_DNA-bd_sf"/>
</dbReference>
<organism evidence="6 7">
    <name type="scientific">Mesopusillimonas faecipullorum</name>
    <dbReference type="NCBI Taxonomy" id="2755040"/>
    <lineage>
        <taxon>Bacteria</taxon>
        <taxon>Pseudomonadati</taxon>
        <taxon>Pseudomonadota</taxon>
        <taxon>Betaproteobacteria</taxon>
        <taxon>Burkholderiales</taxon>
        <taxon>Alcaligenaceae</taxon>
        <taxon>Mesopusillimonas</taxon>
    </lineage>
</organism>
<sequence length="314" mass="34580">MDKLKQLESFVAVATLGSLSAAARAEGVAPAMVARRINALEARLGIKLLVRSTRRLSLTEEGTLLLGETQRILQDLNDTETRVAQGSHHPNGHLRISAPAGFGRKHVAPLIPAFLERYPDVTLSLDLSDRLVDLIEERYDCAIRIGDLSDSDVIGIRLADNRRVIVAAPAYLDRHGTPRTPDDLAQHNCLSFGHQSNQSRGWQLLINGQVRALRVSGNMSCSDGSALHEWTLGGYGLSWRSLWEVRDDLAAGRLISVLDSYAAPANGIFALLAERKHLPLRVRVFLEMLREAFAPINAWVSKTQQGPNPPKRVQ</sequence>
<dbReference type="PROSITE" id="PS50931">
    <property type="entry name" value="HTH_LYSR"/>
    <property type="match status" value="1"/>
</dbReference>
<dbReference type="CDD" id="cd08422">
    <property type="entry name" value="PBP2_CrgA_like"/>
    <property type="match status" value="1"/>
</dbReference>
<evidence type="ECO:0000259" key="5">
    <source>
        <dbReference type="PROSITE" id="PS50931"/>
    </source>
</evidence>
<comment type="caution">
    <text evidence="6">The sequence shown here is derived from an EMBL/GenBank/DDBJ whole genome shotgun (WGS) entry which is preliminary data.</text>
</comment>
<dbReference type="InterPro" id="IPR058163">
    <property type="entry name" value="LysR-type_TF_proteobact-type"/>
</dbReference>
<comment type="similarity">
    <text evidence="1">Belongs to the LysR transcriptional regulatory family.</text>
</comment>
<dbReference type="InterPro" id="IPR000847">
    <property type="entry name" value="LysR_HTH_N"/>
</dbReference>
<evidence type="ECO:0000256" key="3">
    <source>
        <dbReference type="ARBA" id="ARBA00023125"/>
    </source>
</evidence>
<dbReference type="Gene3D" id="1.10.10.10">
    <property type="entry name" value="Winged helix-like DNA-binding domain superfamily/Winged helix DNA-binding domain"/>
    <property type="match status" value="1"/>
</dbReference>
<keyword evidence="4" id="KW-0804">Transcription</keyword>
<reference evidence="6 7" key="1">
    <citation type="submission" date="2020-07" db="EMBL/GenBank/DDBJ databases">
        <title>Pusillimonas sp. nov., isolated from poultry manure in Taiwan.</title>
        <authorList>
            <person name="Lin S.-Y."/>
            <person name="Tang Y.-S."/>
            <person name="Young C.-C."/>
        </authorList>
    </citation>
    <scope>NUCLEOTIDE SEQUENCE [LARGE SCALE GENOMIC DNA]</scope>
    <source>
        <strain evidence="6 7">CC-YST705</strain>
    </source>
</reference>
<keyword evidence="2" id="KW-0805">Transcription regulation</keyword>
<feature type="domain" description="HTH lysR-type" evidence="5">
    <location>
        <begin position="1"/>
        <end position="59"/>
    </location>
</feature>
<evidence type="ECO:0000256" key="1">
    <source>
        <dbReference type="ARBA" id="ARBA00009437"/>
    </source>
</evidence>
<dbReference type="PANTHER" id="PTHR30537:SF5">
    <property type="entry name" value="HTH-TYPE TRANSCRIPTIONAL ACTIVATOR TTDR-RELATED"/>
    <property type="match status" value="1"/>
</dbReference>
<dbReference type="Proteomes" id="UP000776983">
    <property type="component" value="Unassembled WGS sequence"/>
</dbReference>
<dbReference type="PANTHER" id="PTHR30537">
    <property type="entry name" value="HTH-TYPE TRANSCRIPTIONAL REGULATOR"/>
    <property type="match status" value="1"/>
</dbReference>
<dbReference type="SUPFAM" id="SSF53850">
    <property type="entry name" value="Periplasmic binding protein-like II"/>
    <property type="match status" value="1"/>
</dbReference>
<name>A0ABS8CBB8_9BURK</name>
<evidence type="ECO:0000313" key="6">
    <source>
        <dbReference type="EMBL" id="MCB5363283.1"/>
    </source>
</evidence>
<dbReference type="EMBL" id="JACDXW010000002">
    <property type="protein sequence ID" value="MCB5363283.1"/>
    <property type="molecule type" value="Genomic_DNA"/>
</dbReference>
<dbReference type="Pfam" id="PF00126">
    <property type="entry name" value="HTH_1"/>
    <property type="match status" value="1"/>
</dbReference>
<accession>A0ABS8CBB8</accession>
<gene>
    <name evidence="6" type="ORF">H0484_05885</name>
</gene>
<evidence type="ECO:0000256" key="2">
    <source>
        <dbReference type="ARBA" id="ARBA00023015"/>
    </source>
</evidence>
<evidence type="ECO:0000256" key="4">
    <source>
        <dbReference type="ARBA" id="ARBA00023163"/>
    </source>
</evidence>
<dbReference type="InterPro" id="IPR005119">
    <property type="entry name" value="LysR_subst-bd"/>
</dbReference>
<dbReference type="Gene3D" id="3.40.190.290">
    <property type="match status" value="1"/>
</dbReference>
<dbReference type="SUPFAM" id="SSF46785">
    <property type="entry name" value="Winged helix' DNA-binding domain"/>
    <property type="match status" value="1"/>
</dbReference>
<dbReference type="RefSeq" id="WP_226953599.1">
    <property type="nucleotide sequence ID" value="NZ_JACDXW010000002.1"/>
</dbReference>
<dbReference type="InterPro" id="IPR036390">
    <property type="entry name" value="WH_DNA-bd_sf"/>
</dbReference>
<dbReference type="Pfam" id="PF03466">
    <property type="entry name" value="LysR_substrate"/>
    <property type="match status" value="1"/>
</dbReference>
<protein>
    <submittedName>
        <fullName evidence="6">LysR family transcriptional regulator</fullName>
    </submittedName>
</protein>
<evidence type="ECO:0000313" key="7">
    <source>
        <dbReference type="Proteomes" id="UP000776983"/>
    </source>
</evidence>
<proteinExistence type="inferred from homology"/>